<reference evidence="3" key="1">
    <citation type="journal article" date="2016" name="Genome Announc.">
        <title>Genome sequence of Ustilaginoidea virens IPU010, a rice pathogenic fungus causing false smut.</title>
        <authorList>
            <person name="Kumagai T."/>
            <person name="Ishii T."/>
            <person name="Terai G."/>
            <person name="Umemura M."/>
            <person name="Machida M."/>
            <person name="Asai K."/>
        </authorList>
    </citation>
    <scope>NUCLEOTIDE SEQUENCE [LARGE SCALE GENOMIC DNA]</scope>
    <source>
        <strain evidence="3">IPU010</strain>
    </source>
</reference>
<evidence type="ECO:0000313" key="2">
    <source>
        <dbReference type="EMBL" id="GAO17722.1"/>
    </source>
</evidence>
<evidence type="ECO:0000313" key="3">
    <source>
        <dbReference type="Proteomes" id="UP000054053"/>
    </source>
</evidence>
<organism evidence="2 3">
    <name type="scientific">Ustilaginoidea virens</name>
    <name type="common">Rice false smut fungus</name>
    <name type="synonym">Villosiclava virens</name>
    <dbReference type="NCBI Taxonomy" id="1159556"/>
    <lineage>
        <taxon>Eukaryota</taxon>
        <taxon>Fungi</taxon>
        <taxon>Dikarya</taxon>
        <taxon>Ascomycota</taxon>
        <taxon>Pezizomycotina</taxon>
        <taxon>Sordariomycetes</taxon>
        <taxon>Hypocreomycetidae</taxon>
        <taxon>Hypocreales</taxon>
        <taxon>Clavicipitaceae</taxon>
        <taxon>Ustilaginoidea</taxon>
    </lineage>
</organism>
<evidence type="ECO:0000256" key="1">
    <source>
        <dbReference type="SAM" id="SignalP"/>
    </source>
</evidence>
<feature type="chain" id="PRO_5008577661" evidence="1">
    <location>
        <begin position="20"/>
        <end position="54"/>
    </location>
</feature>
<accession>A0A1B5L2N1</accession>
<comment type="caution">
    <text evidence="2">The sequence shown here is derived from an EMBL/GenBank/DDBJ whole genome shotgun (WGS) entry which is preliminary data.</text>
</comment>
<name>A0A1B5L2N1_USTVR</name>
<gene>
    <name evidence="2" type="ORF">UVI_02033240</name>
</gene>
<feature type="signal peptide" evidence="1">
    <location>
        <begin position="1"/>
        <end position="19"/>
    </location>
</feature>
<dbReference type="EMBL" id="BBTG02000016">
    <property type="protein sequence ID" value="GAO17722.1"/>
    <property type="molecule type" value="Genomic_DNA"/>
</dbReference>
<proteinExistence type="predicted"/>
<keyword evidence="1" id="KW-0732">Signal</keyword>
<dbReference type="AlphaFoldDB" id="A0A1B5L2N1"/>
<dbReference type="Proteomes" id="UP000054053">
    <property type="component" value="Unassembled WGS sequence"/>
</dbReference>
<protein>
    <submittedName>
        <fullName evidence="2">Uncharacterized protein</fullName>
    </submittedName>
</protein>
<sequence length="54" mass="5280">MTFLTGLAALFVAFAGASAQTWCTSVVTTAAAAGIKALPGAAWDAAILAIAVLL</sequence>